<dbReference type="InterPro" id="IPR005280">
    <property type="entry name" value="Homoserine_kinase_II"/>
</dbReference>
<keyword evidence="4 8" id="KW-0547">Nucleotide-binding</keyword>
<dbReference type="OrthoDB" id="9777460at2"/>
<evidence type="ECO:0000256" key="1">
    <source>
        <dbReference type="ARBA" id="ARBA00022605"/>
    </source>
</evidence>
<dbReference type="STRING" id="917.SAMN05216326_13823"/>
<reference evidence="11 12" key="1">
    <citation type="submission" date="2016-10" db="EMBL/GenBank/DDBJ databases">
        <authorList>
            <person name="de Groot N.N."/>
        </authorList>
    </citation>
    <scope>NUCLEOTIDE SEQUENCE [LARGE SCALE GENOMIC DNA]</scope>
    <source>
        <strain evidence="11 12">Nm22</strain>
    </source>
</reference>
<keyword evidence="2 8" id="KW-0808">Transferase</keyword>
<keyword evidence="3 8" id="KW-0791">Threonine biosynthesis</keyword>
<evidence type="ECO:0000259" key="10">
    <source>
        <dbReference type="Pfam" id="PF01636"/>
    </source>
</evidence>
<protein>
    <recommendedName>
        <fullName evidence="8 9">Homoserine kinase</fullName>
        <shortName evidence="8">HK</shortName>
        <shortName evidence="8">HSK</shortName>
        <ecNumber evidence="8 9">2.7.1.39</ecNumber>
    </recommendedName>
</protein>
<dbReference type="UniPathway" id="UPA00050">
    <property type="reaction ID" value="UER00064"/>
</dbReference>
<dbReference type="NCBIfam" id="NF003558">
    <property type="entry name" value="PRK05231.1"/>
    <property type="match status" value="1"/>
</dbReference>
<evidence type="ECO:0000313" key="12">
    <source>
        <dbReference type="Proteomes" id="UP000199459"/>
    </source>
</evidence>
<dbReference type="Pfam" id="PF01636">
    <property type="entry name" value="APH"/>
    <property type="match status" value="1"/>
</dbReference>
<evidence type="ECO:0000256" key="9">
    <source>
        <dbReference type="NCBIfam" id="TIGR00938"/>
    </source>
</evidence>
<evidence type="ECO:0000256" key="5">
    <source>
        <dbReference type="ARBA" id="ARBA00022777"/>
    </source>
</evidence>
<dbReference type="GO" id="GO:0009088">
    <property type="term" value="P:threonine biosynthetic process"/>
    <property type="evidence" value="ECO:0007669"/>
    <property type="project" value="UniProtKB-UniRule"/>
</dbReference>
<comment type="catalytic activity">
    <reaction evidence="8">
        <text>L-homoserine + ATP = O-phospho-L-homoserine + ADP + H(+)</text>
        <dbReference type="Rhea" id="RHEA:13985"/>
        <dbReference type="ChEBI" id="CHEBI:15378"/>
        <dbReference type="ChEBI" id="CHEBI:30616"/>
        <dbReference type="ChEBI" id="CHEBI:57476"/>
        <dbReference type="ChEBI" id="CHEBI:57590"/>
        <dbReference type="ChEBI" id="CHEBI:456216"/>
        <dbReference type="EC" id="2.7.1.39"/>
    </reaction>
</comment>
<dbReference type="RefSeq" id="WP_090630287.1">
    <property type="nucleotide sequence ID" value="NZ_FOCP01000007.1"/>
</dbReference>
<dbReference type="Gene3D" id="3.30.200.20">
    <property type="entry name" value="Phosphorylase Kinase, domain 1"/>
    <property type="match status" value="1"/>
</dbReference>
<keyword evidence="5 8" id="KW-0418">Kinase</keyword>
<dbReference type="GO" id="GO:0004413">
    <property type="term" value="F:homoserine kinase activity"/>
    <property type="evidence" value="ECO:0007669"/>
    <property type="project" value="UniProtKB-UniRule"/>
</dbReference>
<organism evidence="11 12">
    <name type="scientific">Nitrosomonas marina</name>
    <dbReference type="NCBI Taxonomy" id="917"/>
    <lineage>
        <taxon>Bacteria</taxon>
        <taxon>Pseudomonadati</taxon>
        <taxon>Pseudomonadota</taxon>
        <taxon>Betaproteobacteria</taxon>
        <taxon>Nitrosomonadales</taxon>
        <taxon>Nitrosomonadaceae</taxon>
        <taxon>Nitrosomonas</taxon>
    </lineage>
</organism>
<accession>A0A1H8DQC7</accession>
<dbReference type="Proteomes" id="UP000199459">
    <property type="component" value="Unassembled WGS sequence"/>
</dbReference>
<proteinExistence type="inferred from homology"/>
<sequence length="316" mass="36190">MSVYTPVTENQLSDWLSNYALGNLISLQGISSGIENTNFFVTTTQGRFVLTLFEKLTATELPYYLNLMAHLSSHRIPCPNPEPMLDGGLFGELNGKPATIVTCLPGKSLENPTTDHCVQVGRMLAQMHVYGQTYQAYMENPRGLKWWQDKAPEIKPYLNTDDQTLLDNEIRYQLSHQFQQLPMGVIHADLFRDNILFTDHSIGGVIDFYFACNDSLLYDLAIVVNDWCNTENRILDDARTLALLEAYHSIRPLSPLEHQLWPAMLRAGALRFWVSRLYDLYLPRPGELTHAKDPDDFKILLHNHAKHESQLEQLWI</sequence>
<dbReference type="InterPro" id="IPR011009">
    <property type="entry name" value="Kinase-like_dom_sf"/>
</dbReference>
<comment type="pathway">
    <text evidence="8">Amino-acid biosynthesis; L-threonine biosynthesis; L-threonine from L-aspartate: step 4/5.</text>
</comment>
<dbReference type="InterPro" id="IPR002575">
    <property type="entry name" value="Aminoglycoside_PTrfase"/>
</dbReference>
<evidence type="ECO:0000256" key="7">
    <source>
        <dbReference type="ARBA" id="ARBA00038240"/>
    </source>
</evidence>
<evidence type="ECO:0000256" key="8">
    <source>
        <dbReference type="HAMAP-Rule" id="MF_00301"/>
    </source>
</evidence>
<name>A0A1H8DQC7_9PROT</name>
<dbReference type="SUPFAM" id="SSF56112">
    <property type="entry name" value="Protein kinase-like (PK-like)"/>
    <property type="match status" value="1"/>
</dbReference>
<gene>
    <name evidence="8" type="primary">thrB</name>
    <name evidence="11" type="ORF">SAMN05216325_107136</name>
</gene>
<comment type="similarity">
    <text evidence="7 8">Belongs to the pseudomonas-type ThrB family.</text>
</comment>
<dbReference type="PANTHER" id="PTHR21064">
    <property type="entry name" value="AMINOGLYCOSIDE PHOSPHOTRANSFERASE DOMAIN-CONTAINING PROTEIN-RELATED"/>
    <property type="match status" value="1"/>
</dbReference>
<dbReference type="InterPro" id="IPR050249">
    <property type="entry name" value="Pseudomonas-type_ThrB"/>
</dbReference>
<keyword evidence="6 8" id="KW-0067">ATP-binding</keyword>
<dbReference type="HAMAP" id="MF_00301">
    <property type="entry name" value="Homoser_kinase_2"/>
    <property type="match status" value="1"/>
</dbReference>
<evidence type="ECO:0000313" key="11">
    <source>
        <dbReference type="EMBL" id="SEN09406.1"/>
    </source>
</evidence>
<keyword evidence="1 8" id="KW-0028">Amino-acid biosynthesis</keyword>
<dbReference type="NCBIfam" id="TIGR00938">
    <property type="entry name" value="thrB_alt"/>
    <property type="match status" value="1"/>
</dbReference>
<feature type="domain" description="Aminoglycoside phosphotransferase" evidence="10">
    <location>
        <begin position="27"/>
        <end position="253"/>
    </location>
</feature>
<evidence type="ECO:0000256" key="2">
    <source>
        <dbReference type="ARBA" id="ARBA00022679"/>
    </source>
</evidence>
<evidence type="ECO:0000256" key="4">
    <source>
        <dbReference type="ARBA" id="ARBA00022741"/>
    </source>
</evidence>
<dbReference type="EC" id="2.7.1.39" evidence="8 9"/>
<dbReference type="AlphaFoldDB" id="A0A1H8DQC7"/>
<evidence type="ECO:0000256" key="6">
    <source>
        <dbReference type="ARBA" id="ARBA00022840"/>
    </source>
</evidence>
<dbReference type="GO" id="GO:0005524">
    <property type="term" value="F:ATP binding"/>
    <property type="evidence" value="ECO:0007669"/>
    <property type="project" value="UniProtKB-KW"/>
</dbReference>
<dbReference type="CDD" id="cd05153">
    <property type="entry name" value="HomoserineK_II"/>
    <property type="match status" value="1"/>
</dbReference>
<dbReference type="Gene3D" id="3.90.1200.10">
    <property type="match status" value="1"/>
</dbReference>
<dbReference type="PANTHER" id="PTHR21064:SF6">
    <property type="entry name" value="AMINOGLYCOSIDE PHOSPHOTRANSFERASE DOMAIN-CONTAINING PROTEIN"/>
    <property type="match status" value="1"/>
</dbReference>
<dbReference type="EMBL" id="FOCP01000007">
    <property type="protein sequence ID" value="SEN09406.1"/>
    <property type="molecule type" value="Genomic_DNA"/>
</dbReference>
<evidence type="ECO:0000256" key="3">
    <source>
        <dbReference type="ARBA" id="ARBA00022697"/>
    </source>
</evidence>